<protein>
    <submittedName>
        <fullName evidence="1">Uncharacterized protein</fullName>
    </submittedName>
</protein>
<proteinExistence type="predicted"/>
<organism evidence="1">
    <name type="scientific">Octopus bimaculoides</name>
    <name type="common">California two-spotted octopus</name>
    <dbReference type="NCBI Taxonomy" id="37653"/>
    <lineage>
        <taxon>Eukaryota</taxon>
        <taxon>Metazoa</taxon>
        <taxon>Spiralia</taxon>
        <taxon>Lophotrochozoa</taxon>
        <taxon>Mollusca</taxon>
        <taxon>Cephalopoda</taxon>
        <taxon>Coleoidea</taxon>
        <taxon>Octopodiformes</taxon>
        <taxon>Octopoda</taxon>
        <taxon>Incirrata</taxon>
        <taxon>Octopodidae</taxon>
        <taxon>Octopus</taxon>
    </lineage>
</organism>
<gene>
    <name evidence="1" type="ORF">OCBIM_22004748mg</name>
</gene>
<accession>A0A0L8FXL6</accession>
<name>A0A0L8FXL6_OCTBM</name>
<dbReference type="EMBL" id="KQ425434">
    <property type="protein sequence ID" value="KOF69481.1"/>
    <property type="molecule type" value="Genomic_DNA"/>
</dbReference>
<dbReference type="AlphaFoldDB" id="A0A0L8FXL6"/>
<reference evidence="1" key="1">
    <citation type="submission" date="2015-07" db="EMBL/GenBank/DDBJ databases">
        <title>MeaNS - Measles Nucleotide Surveillance Program.</title>
        <authorList>
            <person name="Tran T."/>
            <person name="Druce J."/>
        </authorList>
    </citation>
    <scope>NUCLEOTIDE SEQUENCE</scope>
    <source>
        <strain evidence="1">UCB-OBI-ISO-001</strain>
        <tissue evidence="1">Gonad</tissue>
    </source>
</reference>
<sequence>MVEMSRCIVNESKFNKQSHQPVQLQELKYKLKGLKHHPIATNVNTVWSVVKIKRMSN</sequence>
<evidence type="ECO:0000313" key="1">
    <source>
        <dbReference type="EMBL" id="KOF69481.1"/>
    </source>
</evidence>